<keyword evidence="3" id="KW-1185">Reference proteome</keyword>
<sequence>MAPFLKLLLGGGAAFISPKASSWNSATTETIIGGTISTSSYSTSQLLASSSQTSTTHNQDQQANLAEVISLLGGSPTNLLRLDSTTEGVRGVYLNENVSKGDVLLEIPLASCLRDDGDPPSWLIDQQDTDNKNNNAYSPIQIQGWVTRLAAQLLQLQSRCEEGDKNKNMVDDENESSLPSEGLRAWLKLLPESLRDSLPIYWPEEVIKSTDCRPLELAVDAAFFARAAPLSDLAASGKSQAQVERALDLVQTRACRCATWEETNSDESLLVTGTPAVVPSSRQHSQERTKADLRVMVPIFDMINHSYEHNAEFFRKGDYMIVRAKQDLTVDEEVLISYGASSTTPIWRCLFSYGFVPSVDDIYEYNVVEIALDDYYRFEVSPTEIPFELVQYQAKKQGIAVDNPEDIEFTPEIGKAIVEQLRDCAKRLEVSQGSRGSMESRIRSTDSMPQETMELINLLKESHRRTLLACAGGLQEYLENE</sequence>
<organism evidence="2 3">
    <name type="scientific">Cylindrotheca closterium</name>
    <dbReference type="NCBI Taxonomy" id="2856"/>
    <lineage>
        <taxon>Eukaryota</taxon>
        <taxon>Sar</taxon>
        <taxon>Stramenopiles</taxon>
        <taxon>Ochrophyta</taxon>
        <taxon>Bacillariophyta</taxon>
        <taxon>Bacillariophyceae</taxon>
        <taxon>Bacillariophycidae</taxon>
        <taxon>Bacillariales</taxon>
        <taxon>Bacillariaceae</taxon>
        <taxon>Cylindrotheca</taxon>
    </lineage>
</organism>
<reference evidence="2" key="1">
    <citation type="submission" date="2023-08" db="EMBL/GenBank/DDBJ databases">
        <authorList>
            <person name="Audoor S."/>
            <person name="Bilcke G."/>
        </authorList>
    </citation>
    <scope>NUCLEOTIDE SEQUENCE</scope>
</reference>
<evidence type="ECO:0000259" key="1">
    <source>
        <dbReference type="PROSITE" id="PS50280"/>
    </source>
</evidence>
<evidence type="ECO:0000313" key="2">
    <source>
        <dbReference type="EMBL" id="CAJ1937858.1"/>
    </source>
</evidence>
<gene>
    <name evidence="2" type="ORF">CYCCA115_LOCUS5853</name>
</gene>
<dbReference type="Gene3D" id="3.90.1410.10">
    <property type="entry name" value="set domain protein methyltransferase, domain 1"/>
    <property type="match status" value="1"/>
</dbReference>
<dbReference type="Pfam" id="PF00856">
    <property type="entry name" value="SET"/>
    <property type="match status" value="1"/>
</dbReference>
<name>A0AAD2FKL2_9STRA</name>
<protein>
    <recommendedName>
        <fullName evidence="1">SET domain-containing protein</fullName>
    </recommendedName>
</protein>
<dbReference type="EMBL" id="CAKOGP040000668">
    <property type="protein sequence ID" value="CAJ1937858.1"/>
    <property type="molecule type" value="Genomic_DNA"/>
</dbReference>
<comment type="caution">
    <text evidence="2">The sequence shown here is derived from an EMBL/GenBank/DDBJ whole genome shotgun (WGS) entry which is preliminary data.</text>
</comment>
<dbReference type="Proteomes" id="UP001295423">
    <property type="component" value="Unassembled WGS sequence"/>
</dbReference>
<dbReference type="PANTHER" id="PTHR13271">
    <property type="entry name" value="UNCHARACTERIZED PUTATIVE METHYLTRANSFERASE"/>
    <property type="match status" value="1"/>
</dbReference>
<dbReference type="AlphaFoldDB" id="A0AAD2FKL2"/>
<dbReference type="SUPFAM" id="SSF82199">
    <property type="entry name" value="SET domain"/>
    <property type="match status" value="1"/>
</dbReference>
<dbReference type="InterPro" id="IPR046341">
    <property type="entry name" value="SET_dom_sf"/>
</dbReference>
<dbReference type="PANTHER" id="PTHR13271:SF151">
    <property type="entry name" value="SET DOMAIN-CONTAINING PROTEIN 4"/>
    <property type="match status" value="1"/>
</dbReference>
<dbReference type="CDD" id="cd10527">
    <property type="entry name" value="SET_LSMT"/>
    <property type="match status" value="1"/>
</dbReference>
<dbReference type="GO" id="GO:0016279">
    <property type="term" value="F:protein-lysine N-methyltransferase activity"/>
    <property type="evidence" value="ECO:0007669"/>
    <property type="project" value="TreeGrafter"/>
</dbReference>
<dbReference type="InterPro" id="IPR001214">
    <property type="entry name" value="SET_dom"/>
</dbReference>
<accession>A0AAD2FKL2</accession>
<evidence type="ECO:0000313" key="3">
    <source>
        <dbReference type="Proteomes" id="UP001295423"/>
    </source>
</evidence>
<dbReference type="InterPro" id="IPR050600">
    <property type="entry name" value="SETD3_SETD6_MTase"/>
</dbReference>
<feature type="domain" description="SET" evidence="1">
    <location>
        <begin position="78"/>
        <end position="339"/>
    </location>
</feature>
<dbReference type="PROSITE" id="PS50280">
    <property type="entry name" value="SET"/>
    <property type="match status" value="1"/>
</dbReference>
<proteinExistence type="predicted"/>